<organism evidence="1 2">
    <name type="scientific">Podospora pseudoanserina</name>
    <dbReference type="NCBI Taxonomy" id="2609844"/>
    <lineage>
        <taxon>Eukaryota</taxon>
        <taxon>Fungi</taxon>
        <taxon>Dikarya</taxon>
        <taxon>Ascomycota</taxon>
        <taxon>Pezizomycotina</taxon>
        <taxon>Sordariomycetes</taxon>
        <taxon>Sordariomycetidae</taxon>
        <taxon>Sordariales</taxon>
        <taxon>Podosporaceae</taxon>
        <taxon>Podospora</taxon>
    </lineage>
</organism>
<keyword evidence="2" id="KW-1185">Reference proteome</keyword>
<name>A0ABR0IIH4_9PEZI</name>
<proteinExistence type="predicted"/>
<dbReference type="RefSeq" id="XP_062803584.1">
    <property type="nucleotide sequence ID" value="XM_062940291.1"/>
</dbReference>
<evidence type="ECO:0000313" key="1">
    <source>
        <dbReference type="EMBL" id="KAK4680114.1"/>
    </source>
</evidence>
<dbReference type="Proteomes" id="UP001323617">
    <property type="component" value="Unassembled WGS sequence"/>
</dbReference>
<accession>A0ABR0IIH4</accession>
<evidence type="ECO:0000313" key="2">
    <source>
        <dbReference type="Proteomes" id="UP001323617"/>
    </source>
</evidence>
<gene>
    <name evidence="1" type="ORF">QC764_0041700</name>
</gene>
<reference evidence="1 2" key="1">
    <citation type="journal article" date="2023" name="bioRxiv">
        <title>High-quality genome assemblies of four members of thePodospora anserinaspecies complex.</title>
        <authorList>
            <person name="Ament-Velasquez S.L."/>
            <person name="Vogan A.A."/>
            <person name="Wallerman O."/>
            <person name="Hartmann F."/>
            <person name="Gautier V."/>
            <person name="Silar P."/>
            <person name="Giraud T."/>
            <person name="Johannesson H."/>
        </authorList>
    </citation>
    <scope>NUCLEOTIDE SEQUENCE [LARGE SCALE GENOMIC DNA]</scope>
    <source>
        <strain evidence="1 2">CBS 124.78</strain>
    </source>
</reference>
<sequence>MCLQKRCWEGPGGLDHRAAPASSILFCSLESITRARTTNLSTDTKNYGCDKRVRFPRVSSELLSEISPSSFKVAISVEHKADGTDALYIAEGTSSQKELKATLGYIRFRTTEVIDSDSYGLVELVIRGATLKPQNLIQEGRSGSEKFMIVSLESSVHSAAAIFGSCGSPSFNIHCISGPLTWLSRGTLKAR</sequence>
<dbReference type="GeneID" id="87960831"/>
<comment type="caution">
    <text evidence="1">The sequence shown here is derived from an EMBL/GenBank/DDBJ whole genome shotgun (WGS) entry which is preliminary data.</text>
</comment>
<protein>
    <submittedName>
        <fullName evidence="1">Uncharacterized protein</fullName>
    </submittedName>
</protein>
<dbReference type="EMBL" id="JAFFHC010000002">
    <property type="protein sequence ID" value="KAK4680114.1"/>
    <property type="molecule type" value="Genomic_DNA"/>
</dbReference>